<keyword evidence="3" id="KW-1185">Reference proteome</keyword>
<dbReference type="InterPro" id="IPR031734">
    <property type="entry name" value="MBF2"/>
</dbReference>
<dbReference type="STRING" id="610380.E2B2H8"/>
<proteinExistence type="predicted"/>
<dbReference type="Proteomes" id="UP000008237">
    <property type="component" value="Unassembled WGS sequence"/>
</dbReference>
<evidence type="ECO:0000313" key="2">
    <source>
        <dbReference type="EMBL" id="EFN90093.1"/>
    </source>
</evidence>
<protein>
    <recommendedName>
        <fullName evidence="4">Salivary secreted peptide</fullName>
    </recommendedName>
</protein>
<evidence type="ECO:0000313" key="3">
    <source>
        <dbReference type="Proteomes" id="UP000008237"/>
    </source>
</evidence>
<dbReference type="InParanoid" id="E2B2H8"/>
<name>E2B2H8_HARSA</name>
<gene>
    <name evidence="2" type="ORF">EAI_16087</name>
</gene>
<feature type="signal peptide" evidence="1">
    <location>
        <begin position="1"/>
        <end position="19"/>
    </location>
</feature>
<reference evidence="2 3" key="1">
    <citation type="journal article" date="2010" name="Science">
        <title>Genomic comparison of the ants Camponotus floridanus and Harpegnathos saltator.</title>
        <authorList>
            <person name="Bonasio R."/>
            <person name="Zhang G."/>
            <person name="Ye C."/>
            <person name="Mutti N.S."/>
            <person name="Fang X."/>
            <person name="Qin N."/>
            <person name="Donahue G."/>
            <person name="Yang P."/>
            <person name="Li Q."/>
            <person name="Li C."/>
            <person name="Zhang P."/>
            <person name="Huang Z."/>
            <person name="Berger S.L."/>
            <person name="Reinberg D."/>
            <person name="Wang J."/>
            <person name="Liebig J."/>
        </authorList>
    </citation>
    <scope>NUCLEOTIDE SEQUENCE [LARGE SCALE GENOMIC DNA]</scope>
    <source>
        <strain evidence="2 3">R22 G/1</strain>
    </source>
</reference>
<sequence>MRSLLTTVLCLSMTVCILANDFELGERQTGDHSVRDAFITKPPNYWNPKGTIVTVGVTCPVNEITTYVKIHNINDSQVNYNPYRGVGTKSVAVKVTGKRDEGLWLKVDGYCIEKSQ</sequence>
<organism evidence="3">
    <name type="scientific">Harpegnathos saltator</name>
    <name type="common">Jerdon's jumping ant</name>
    <dbReference type="NCBI Taxonomy" id="610380"/>
    <lineage>
        <taxon>Eukaryota</taxon>
        <taxon>Metazoa</taxon>
        <taxon>Ecdysozoa</taxon>
        <taxon>Arthropoda</taxon>
        <taxon>Hexapoda</taxon>
        <taxon>Insecta</taxon>
        <taxon>Pterygota</taxon>
        <taxon>Neoptera</taxon>
        <taxon>Endopterygota</taxon>
        <taxon>Hymenoptera</taxon>
        <taxon>Apocrita</taxon>
        <taxon>Aculeata</taxon>
        <taxon>Formicoidea</taxon>
        <taxon>Formicidae</taxon>
        <taxon>Ponerinae</taxon>
        <taxon>Ponerini</taxon>
        <taxon>Harpegnathos</taxon>
    </lineage>
</organism>
<dbReference type="EMBL" id="GL445145">
    <property type="protein sequence ID" value="EFN90093.1"/>
    <property type="molecule type" value="Genomic_DNA"/>
</dbReference>
<keyword evidence="1" id="KW-0732">Signal</keyword>
<dbReference type="OrthoDB" id="7617138at2759"/>
<evidence type="ECO:0000256" key="1">
    <source>
        <dbReference type="SAM" id="SignalP"/>
    </source>
</evidence>
<evidence type="ECO:0008006" key="4">
    <source>
        <dbReference type="Google" id="ProtNLM"/>
    </source>
</evidence>
<feature type="chain" id="PRO_5003157537" description="Salivary secreted peptide" evidence="1">
    <location>
        <begin position="20"/>
        <end position="116"/>
    </location>
</feature>
<dbReference type="AlphaFoldDB" id="E2B2H8"/>
<dbReference type="Pfam" id="PF15868">
    <property type="entry name" value="MBF2"/>
    <property type="match status" value="1"/>
</dbReference>
<accession>E2B2H8</accession>